<dbReference type="CTD" id="84186"/>
<dbReference type="InterPro" id="IPR036875">
    <property type="entry name" value="Znf_CCHC_sf"/>
</dbReference>
<evidence type="ECO:0000256" key="8">
    <source>
        <dbReference type="ARBA" id="ARBA00043023"/>
    </source>
</evidence>
<evidence type="ECO:0000313" key="14">
    <source>
        <dbReference type="RefSeq" id="XP_013868718.1"/>
    </source>
</evidence>
<dbReference type="AlphaFoldDB" id="A0A2I4BLU7"/>
<dbReference type="KEGG" id="alim:106520930"/>
<evidence type="ECO:0000313" key="13">
    <source>
        <dbReference type="RefSeq" id="XP_013868716.1"/>
    </source>
</evidence>
<dbReference type="GO" id="GO:0071031">
    <property type="term" value="P:nuclear mRNA surveillance of mRNA 3'-end processing"/>
    <property type="evidence" value="ECO:0007669"/>
    <property type="project" value="TreeGrafter"/>
</dbReference>
<accession>A0A2I4BLU7</accession>
<feature type="compositionally biased region" description="Low complexity" evidence="10">
    <location>
        <begin position="78"/>
        <end position="97"/>
    </location>
</feature>
<dbReference type="GO" id="GO:0008270">
    <property type="term" value="F:zinc ion binding"/>
    <property type="evidence" value="ECO:0007669"/>
    <property type="project" value="UniProtKB-KW"/>
</dbReference>
<feature type="domain" description="CCHC-type" evidence="11">
    <location>
        <begin position="305"/>
        <end position="320"/>
    </location>
</feature>
<dbReference type="PANTHER" id="PTHR46543">
    <property type="entry name" value="ZINC FINGER CCHC DOMAIN-CONTAINING PROTEIN 7"/>
    <property type="match status" value="1"/>
</dbReference>
<evidence type="ECO:0000256" key="7">
    <source>
        <dbReference type="ARBA" id="ARBA00041190"/>
    </source>
</evidence>
<feature type="region of interest" description="Disordered" evidence="10">
    <location>
        <begin position="169"/>
        <end position="209"/>
    </location>
</feature>
<feature type="compositionally biased region" description="Acidic residues" evidence="10">
    <location>
        <begin position="197"/>
        <end position="208"/>
    </location>
</feature>
<dbReference type="GO" id="GO:0071035">
    <property type="term" value="P:nuclear polyadenylation-dependent rRNA catabolic process"/>
    <property type="evidence" value="ECO:0007669"/>
    <property type="project" value="TreeGrafter"/>
</dbReference>
<evidence type="ECO:0000256" key="4">
    <source>
        <dbReference type="ARBA" id="ARBA00022771"/>
    </source>
</evidence>
<dbReference type="SMART" id="SM00343">
    <property type="entry name" value="ZnF_C2HC"/>
    <property type="match status" value="4"/>
</dbReference>
<feature type="domain" description="CCHC-type" evidence="11">
    <location>
        <begin position="323"/>
        <end position="338"/>
    </location>
</feature>
<dbReference type="OrthoDB" id="8446089at2759"/>
<evidence type="ECO:0000259" key="11">
    <source>
        <dbReference type="PROSITE" id="PS50158"/>
    </source>
</evidence>
<dbReference type="Gene3D" id="4.10.60.10">
    <property type="entry name" value="Zinc finger, CCHC-type"/>
    <property type="match status" value="2"/>
</dbReference>
<gene>
    <name evidence="13 14" type="primary">zcchc7</name>
</gene>
<feature type="region of interest" description="Disordered" evidence="10">
    <location>
        <begin position="1"/>
        <end position="115"/>
    </location>
</feature>
<dbReference type="GeneID" id="106520930"/>
<dbReference type="GO" id="GO:0003723">
    <property type="term" value="F:RNA binding"/>
    <property type="evidence" value="ECO:0007669"/>
    <property type="project" value="TreeGrafter"/>
</dbReference>
<protein>
    <recommendedName>
        <fullName evidence="7">Zinc finger CCHC domain-containing protein 7</fullName>
    </recommendedName>
    <alternativeName>
        <fullName evidence="8">TRAMP-like complex RNA-binding factor ZCCHC7</fullName>
    </alternativeName>
</protein>
<dbReference type="Proteomes" id="UP000192220">
    <property type="component" value="Unplaced"/>
</dbReference>
<dbReference type="RefSeq" id="XP_013868718.1">
    <property type="nucleotide sequence ID" value="XM_014013264.1"/>
</dbReference>
<dbReference type="GO" id="GO:0031499">
    <property type="term" value="C:TRAMP complex"/>
    <property type="evidence" value="ECO:0007669"/>
    <property type="project" value="TreeGrafter"/>
</dbReference>
<keyword evidence="3" id="KW-0677">Repeat</keyword>
<comment type="subcellular location">
    <subcellularLocation>
        <location evidence="1">Nucleus</location>
    </subcellularLocation>
</comment>
<keyword evidence="5" id="KW-0862">Zinc</keyword>
<dbReference type="STRING" id="52670.A0A2I4BLU7"/>
<feature type="compositionally biased region" description="Acidic residues" evidence="10">
    <location>
        <begin position="46"/>
        <end position="56"/>
    </location>
</feature>
<proteinExistence type="predicted"/>
<evidence type="ECO:0000256" key="10">
    <source>
        <dbReference type="SAM" id="MobiDB-lite"/>
    </source>
</evidence>
<feature type="region of interest" description="Disordered" evidence="10">
    <location>
        <begin position="142"/>
        <end position="161"/>
    </location>
</feature>
<dbReference type="RefSeq" id="XP_013868716.1">
    <property type="nucleotide sequence ID" value="XM_014013262.1"/>
</dbReference>
<evidence type="ECO:0000256" key="1">
    <source>
        <dbReference type="ARBA" id="ARBA00004123"/>
    </source>
</evidence>
<organism evidence="12 13">
    <name type="scientific">Austrofundulus limnaeus</name>
    <name type="common">Annual killifish</name>
    <dbReference type="NCBI Taxonomy" id="52670"/>
    <lineage>
        <taxon>Eukaryota</taxon>
        <taxon>Metazoa</taxon>
        <taxon>Chordata</taxon>
        <taxon>Craniata</taxon>
        <taxon>Vertebrata</taxon>
        <taxon>Euteleostomi</taxon>
        <taxon>Actinopterygii</taxon>
        <taxon>Neopterygii</taxon>
        <taxon>Teleostei</taxon>
        <taxon>Neoteleostei</taxon>
        <taxon>Acanthomorphata</taxon>
        <taxon>Ovalentaria</taxon>
        <taxon>Atherinomorphae</taxon>
        <taxon>Cyprinodontiformes</taxon>
        <taxon>Rivulidae</taxon>
        <taxon>Austrofundulus</taxon>
    </lineage>
</organism>
<keyword evidence="6" id="KW-0539">Nucleus</keyword>
<keyword evidence="12" id="KW-1185">Reference proteome</keyword>
<dbReference type="GO" id="GO:0071039">
    <property type="term" value="P:nuclear polyadenylation-dependent CUT catabolic process"/>
    <property type="evidence" value="ECO:0007669"/>
    <property type="project" value="TreeGrafter"/>
</dbReference>
<dbReference type="InterPro" id="IPR051644">
    <property type="entry name" value="TRAMP_AT-DNA-binding"/>
</dbReference>
<dbReference type="GO" id="GO:0071037">
    <property type="term" value="P:nuclear polyadenylation-dependent snRNA catabolic process"/>
    <property type="evidence" value="ECO:0007669"/>
    <property type="project" value="TreeGrafter"/>
</dbReference>
<evidence type="ECO:0000256" key="6">
    <source>
        <dbReference type="ARBA" id="ARBA00023242"/>
    </source>
</evidence>
<evidence type="ECO:0000256" key="3">
    <source>
        <dbReference type="ARBA" id="ARBA00022737"/>
    </source>
</evidence>
<evidence type="ECO:0000256" key="2">
    <source>
        <dbReference type="ARBA" id="ARBA00022723"/>
    </source>
</evidence>
<dbReference type="PROSITE" id="PS50158">
    <property type="entry name" value="ZF_CCHC"/>
    <property type="match status" value="3"/>
</dbReference>
<dbReference type="InterPro" id="IPR001878">
    <property type="entry name" value="Znf_CCHC"/>
</dbReference>
<feature type="compositionally biased region" description="Acidic residues" evidence="10">
    <location>
        <begin position="10"/>
        <end position="23"/>
    </location>
</feature>
<dbReference type="SUPFAM" id="SSF57756">
    <property type="entry name" value="Retrovirus zinc finger-like domains"/>
    <property type="match status" value="2"/>
</dbReference>
<evidence type="ECO:0000313" key="12">
    <source>
        <dbReference type="Proteomes" id="UP000192220"/>
    </source>
</evidence>
<dbReference type="Pfam" id="PF00098">
    <property type="entry name" value="zf-CCHC"/>
    <property type="match status" value="2"/>
</dbReference>
<keyword evidence="2" id="KW-0479">Metal-binding</keyword>
<dbReference type="GO" id="GO:0071038">
    <property type="term" value="P:TRAMP-dependent tRNA surveillance pathway"/>
    <property type="evidence" value="ECO:0007669"/>
    <property type="project" value="TreeGrafter"/>
</dbReference>
<reference evidence="13 14" key="1">
    <citation type="submission" date="2025-04" db="UniProtKB">
        <authorList>
            <consortium name="RefSeq"/>
        </authorList>
    </citation>
    <scope>IDENTIFICATION</scope>
    <source>
        <strain evidence="13 14">Quisiro</strain>
        <tissue evidence="13 14">Liver</tissue>
    </source>
</reference>
<evidence type="ECO:0000256" key="5">
    <source>
        <dbReference type="ARBA" id="ARBA00022833"/>
    </source>
</evidence>
<dbReference type="GO" id="GO:0071036">
    <property type="term" value="P:nuclear polyadenylation-dependent snoRNA catabolic process"/>
    <property type="evidence" value="ECO:0007669"/>
    <property type="project" value="TreeGrafter"/>
</dbReference>
<keyword evidence="4 9" id="KW-0863">Zinc-finger</keyword>
<dbReference type="PANTHER" id="PTHR46543:SF1">
    <property type="entry name" value="ZINC FINGER CCHC DOMAIN-CONTAINING PROTEIN 7"/>
    <property type="match status" value="1"/>
</dbReference>
<feature type="compositionally biased region" description="Basic residues" evidence="10">
    <location>
        <begin position="100"/>
        <end position="113"/>
    </location>
</feature>
<name>A0A2I4BLU7_AUSLI</name>
<sequence length="388" mass="43106">MYSADHIREELEDELYQDGDSEGSEVNSEMEFHLYSQLHYSSNAAEMEEQGDDEEKENDRLGLDNQQHEMLGTTGSGDSNLPLKNDNKLSSSNDDSLQPTKKKKKVKKQKIKKKTDSKDQRLSSLCCEEVIVIDSSPDCISISDESSDDDDGVCSLKGQGSHKLLTSTPAQQEIQKRKRSSDVPVTVVSCSSADSESTLESDSSDSDGLENWMLLGQGMQDGDQSISLNLEGGSVSSADFEGGGTWLVSEKDKEAQIYNKGNGPRITVQRVSNRYYTNKNVHCRNCNKTGHISKNCSESNKLLPCYLCGTAGHAASECPNKHCRNCGQPGHCFDSCREKAYWYKQCHRCSIKGHFIDACPEIWRQYHITVSIFSLSQLCQALLRSHSP</sequence>
<evidence type="ECO:0000256" key="9">
    <source>
        <dbReference type="PROSITE-ProRule" id="PRU00047"/>
    </source>
</evidence>
<feature type="domain" description="CCHC-type" evidence="11">
    <location>
        <begin position="283"/>
        <end position="298"/>
    </location>
</feature>